<name>A0ABM5TQQ6_9ACTN</name>
<evidence type="ECO:0000313" key="3">
    <source>
        <dbReference type="Proteomes" id="UP000035366"/>
    </source>
</evidence>
<evidence type="ECO:0000256" key="1">
    <source>
        <dbReference type="SAM" id="MobiDB-lite"/>
    </source>
</evidence>
<evidence type="ECO:0000313" key="2">
    <source>
        <dbReference type="EMBL" id="AKJ13330.1"/>
    </source>
</evidence>
<dbReference type="Proteomes" id="UP000035366">
    <property type="component" value="Chromosome"/>
</dbReference>
<protein>
    <submittedName>
        <fullName evidence="2">Uncharacterized protein</fullName>
    </submittedName>
</protein>
<gene>
    <name evidence="2" type="ORF">ABB07_25845</name>
</gene>
<proteinExistence type="predicted"/>
<dbReference type="EMBL" id="CP011497">
    <property type="protein sequence ID" value="AKJ13330.1"/>
    <property type="molecule type" value="Genomic_DNA"/>
</dbReference>
<keyword evidence="3" id="KW-1185">Reference proteome</keyword>
<sequence length="110" mass="11972">MSSQTKRQGCVLLDGQFGEQFSVLEYESESLAADGAQLLVRQLRENAPLESDLASGYGKDSGQAVQQRRLARTALPSDRRDLTAAQGDFRIPDRGGVTVEEVDTHGGEDF</sequence>
<feature type="region of interest" description="Disordered" evidence="1">
    <location>
        <begin position="51"/>
        <end position="75"/>
    </location>
</feature>
<organism evidence="2 3">
    <name type="scientific">Streptomyces incarnatus</name>
    <dbReference type="NCBI Taxonomy" id="665007"/>
    <lineage>
        <taxon>Bacteria</taxon>
        <taxon>Bacillati</taxon>
        <taxon>Actinomycetota</taxon>
        <taxon>Actinomycetes</taxon>
        <taxon>Kitasatosporales</taxon>
        <taxon>Streptomycetaceae</taxon>
        <taxon>Streptomyces</taxon>
    </lineage>
</organism>
<reference evidence="2 3" key="1">
    <citation type="journal article" date="2015" name="ISME J.">
        <title>Draft Genome Sequence of Streptomyces incarnatus NRRL8089, which Produces the Nucleoside Antibiotic Sinefungin.</title>
        <authorList>
            <person name="Oshima K."/>
            <person name="Hattori M."/>
            <person name="Shimizu H."/>
            <person name="Fukuda K."/>
            <person name="Nemoto M."/>
            <person name="Inagaki K."/>
            <person name="Tamura T."/>
        </authorList>
    </citation>
    <scope>NUCLEOTIDE SEQUENCE [LARGE SCALE GENOMIC DNA]</scope>
    <source>
        <strain evidence="2 3">NRRL 8089</strain>
    </source>
</reference>
<accession>A0ABM5TQQ6</accession>